<feature type="compositionally biased region" description="Basic and acidic residues" evidence="1">
    <location>
        <begin position="10"/>
        <end position="37"/>
    </location>
</feature>
<dbReference type="InterPro" id="IPR002059">
    <property type="entry name" value="CSP_DNA-bd"/>
</dbReference>
<dbReference type="RefSeq" id="WP_091867965.1">
    <property type="nucleotide sequence ID" value="NZ_FNAO01000004.1"/>
</dbReference>
<dbReference type="InterPro" id="IPR011129">
    <property type="entry name" value="CSD"/>
</dbReference>
<reference evidence="3 4" key="1">
    <citation type="submission" date="2016-10" db="EMBL/GenBank/DDBJ databases">
        <authorList>
            <person name="de Groot N.N."/>
        </authorList>
    </citation>
    <scope>NUCLEOTIDE SEQUENCE [LARGE SCALE GENOMIC DNA]</scope>
    <source>
        <strain evidence="3 4">DSM 23421</strain>
    </source>
</reference>
<dbReference type="GO" id="GO:0003677">
    <property type="term" value="F:DNA binding"/>
    <property type="evidence" value="ECO:0007669"/>
    <property type="project" value="UniProtKB-KW"/>
</dbReference>
<dbReference type="OrthoDB" id="1493235at2"/>
<dbReference type="CDD" id="cd04458">
    <property type="entry name" value="CSP_CDS"/>
    <property type="match status" value="1"/>
</dbReference>
<gene>
    <name evidence="3" type="ORF">SAMN05421636_104340</name>
</gene>
<dbReference type="STRING" id="641691.SAMN05421636_104340"/>
<evidence type="ECO:0000259" key="2">
    <source>
        <dbReference type="PROSITE" id="PS51857"/>
    </source>
</evidence>
<dbReference type="Proteomes" id="UP000199109">
    <property type="component" value="Unassembled WGS sequence"/>
</dbReference>
<feature type="domain" description="CSD" evidence="2">
    <location>
        <begin position="88"/>
        <end position="149"/>
    </location>
</feature>
<evidence type="ECO:0000313" key="3">
    <source>
        <dbReference type="EMBL" id="SDE31883.1"/>
    </source>
</evidence>
<keyword evidence="3" id="KW-0238">DNA-binding</keyword>
<evidence type="ECO:0000256" key="1">
    <source>
        <dbReference type="SAM" id="MobiDB-lite"/>
    </source>
</evidence>
<name>A0A1G7BXY6_9FLAO</name>
<dbReference type="SMART" id="SM00357">
    <property type="entry name" value="CSP"/>
    <property type="match status" value="1"/>
</dbReference>
<dbReference type="Pfam" id="PF00313">
    <property type="entry name" value="CSD"/>
    <property type="match status" value="1"/>
</dbReference>
<dbReference type="PROSITE" id="PS51857">
    <property type="entry name" value="CSD_2"/>
    <property type="match status" value="1"/>
</dbReference>
<accession>A0A1G7BXY6</accession>
<evidence type="ECO:0000313" key="4">
    <source>
        <dbReference type="Proteomes" id="UP000199109"/>
    </source>
</evidence>
<dbReference type="PRINTS" id="PR00050">
    <property type="entry name" value="COLDSHOCK"/>
</dbReference>
<dbReference type="EMBL" id="FNAO01000004">
    <property type="protein sequence ID" value="SDE31883.1"/>
    <property type="molecule type" value="Genomic_DNA"/>
</dbReference>
<feature type="region of interest" description="Disordered" evidence="1">
    <location>
        <begin position="1"/>
        <end position="42"/>
    </location>
</feature>
<dbReference type="InterPro" id="IPR012340">
    <property type="entry name" value="NA-bd_OB-fold"/>
</dbReference>
<dbReference type="SUPFAM" id="SSF50249">
    <property type="entry name" value="Nucleic acid-binding proteins"/>
    <property type="match status" value="1"/>
</dbReference>
<dbReference type="AlphaFoldDB" id="A0A1G7BXY6"/>
<organism evidence="3 4">
    <name type="scientific">Pricia antarctica</name>
    <dbReference type="NCBI Taxonomy" id="641691"/>
    <lineage>
        <taxon>Bacteria</taxon>
        <taxon>Pseudomonadati</taxon>
        <taxon>Bacteroidota</taxon>
        <taxon>Flavobacteriia</taxon>
        <taxon>Flavobacteriales</taxon>
        <taxon>Flavobacteriaceae</taxon>
        <taxon>Pricia</taxon>
    </lineage>
</organism>
<protein>
    <submittedName>
        <fullName evidence="3">Cold-shock DNA-binding protein family</fullName>
    </submittedName>
</protein>
<proteinExistence type="predicted"/>
<dbReference type="GO" id="GO:0005829">
    <property type="term" value="C:cytosol"/>
    <property type="evidence" value="ECO:0007669"/>
    <property type="project" value="UniProtKB-ARBA"/>
</dbReference>
<sequence length="150" mass="17000">MAKSQQTYSKTEKEKKRLKKREEKQKKKEARKADKDSGGGIPFAYVDHMGNLVDTPPDPAKKVKVDADDIILGIPKKEEGDEEKFDPVRNGKVSFYDFNKGFGFIIDSENNEKYFVHVSGLIDEIDEGNAVSFELEKGMKGMNAVRVKRI</sequence>
<dbReference type="Gene3D" id="2.40.50.140">
    <property type="entry name" value="Nucleic acid-binding proteins"/>
    <property type="match status" value="1"/>
</dbReference>
<keyword evidence="4" id="KW-1185">Reference proteome</keyword>